<dbReference type="OrthoDB" id="1525197at2"/>
<dbReference type="EMBL" id="CP014504">
    <property type="protein sequence ID" value="AMP97406.1"/>
    <property type="molecule type" value="Genomic_DNA"/>
</dbReference>
<gene>
    <name evidence="2" type="ORF">AY601_0450</name>
</gene>
<name>A0A127V7Y5_9SPHI</name>
<reference evidence="2 3" key="1">
    <citation type="submission" date="2016-03" db="EMBL/GenBank/DDBJ databases">
        <title>Complete genome sequence of Pedobacter cryoconitis PAMC 27485.</title>
        <authorList>
            <person name="Lee J."/>
            <person name="Kim O.-S."/>
        </authorList>
    </citation>
    <scope>NUCLEOTIDE SEQUENCE [LARGE SCALE GENOMIC DNA]</scope>
    <source>
        <strain evidence="2 3">PAMC 27485</strain>
    </source>
</reference>
<sequence>MMGKIPKAGKSFKGCVEYCVLKNDAEILDANGVRIDQVAHITSDFNMQRKMRPSLGQAVGHIALNWSPEDAPKLTDELMVNIAKEYLQKMNITDTQVLMIRHHDTKHPHLHLIYNRVDNQGKPISDAYQRWKNVKASKALTLKYSFHMGEGKAKVNRPQLKGADKVKYELRDKIKAILPKVISMDELQKQLGKQGIGMMYKYKSGTAEVQGVSFTKGKYQFKGSEIDRSLSYGKMIKVIADRMQAQQGQSQKEKKEQPKSLADHLREVIESTYLKSEPETHYLWEQPEINYLQSESQVNYMNKILPDPFLPEIHISDDVDDEAIHGRNRQRKGQAHTNRR</sequence>
<feature type="domain" description="MobA/VirD2-like nuclease" evidence="1">
    <location>
        <begin position="22"/>
        <end position="145"/>
    </location>
</feature>
<dbReference type="KEGG" id="pcm:AY601_0450"/>
<organism evidence="2 3">
    <name type="scientific">Pedobacter cryoconitis</name>
    <dbReference type="NCBI Taxonomy" id="188932"/>
    <lineage>
        <taxon>Bacteria</taxon>
        <taxon>Pseudomonadati</taxon>
        <taxon>Bacteroidota</taxon>
        <taxon>Sphingobacteriia</taxon>
        <taxon>Sphingobacteriales</taxon>
        <taxon>Sphingobacteriaceae</taxon>
        <taxon>Pedobacter</taxon>
    </lineage>
</organism>
<protein>
    <submittedName>
        <fullName evidence="2">Relaxase</fullName>
    </submittedName>
</protein>
<evidence type="ECO:0000313" key="3">
    <source>
        <dbReference type="Proteomes" id="UP000071561"/>
    </source>
</evidence>
<keyword evidence="3" id="KW-1185">Reference proteome</keyword>
<dbReference type="PATRIC" id="fig|188932.3.peg.458"/>
<dbReference type="AlphaFoldDB" id="A0A127V7Y5"/>
<dbReference type="InterPro" id="IPR005094">
    <property type="entry name" value="Endonuclease_MobA/VirD2"/>
</dbReference>
<dbReference type="RefSeq" id="WP_068395801.1">
    <property type="nucleotide sequence ID" value="NZ_CP014504.1"/>
</dbReference>
<evidence type="ECO:0000313" key="2">
    <source>
        <dbReference type="EMBL" id="AMP97406.1"/>
    </source>
</evidence>
<dbReference type="Proteomes" id="UP000071561">
    <property type="component" value="Chromosome"/>
</dbReference>
<dbReference type="Pfam" id="PF03432">
    <property type="entry name" value="Relaxase"/>
    <property type="match status" value="1"/>
</dbReference>
<evidence type="ECO:0000259" key="1">
    <source>
        <dbReference type="Pfam" id="PF03432"/>
    </source>
</evidence>
<accession>A0A127V7Y5</accession>
<proteinExistence type="predicted"/>